<dbReference type="GO" id="GO:0071555">
    <property type="term" value="P:cell wall organization"/>
    <property type="evidence" value="ECO:0007669"/>
    <property type="project" value="UniProtKB-KW"/>
</dbReference>
<protein>
    <recommendedName>
        <fullName evidence="11">Biosynthetic peptidoglycan transglycosylase</fullName>
        <ecNumber evidence="11">2.4.99.28</ecNumber>
    </recommendedName>
    <alternativeName>
        <fullName evidence="11">Glycan polymerase</fullName>
    </alternativeName>
    <alternativeName>
        <fullName evidence="11">Peptidoglycan glycosyltransferase MtgA</fullName>
        <shortName evidence="11">PGT</shortName>
    </alternativeName>
</protein>
<dbReference type="SUPFAM" id="SSF53955">
    <property type="entry name" value="Lysozyme-like"/>
    <property type="match status" value="1"/>
</dbReference>
<comment type="subcellular location">
    <subcellularLocation>
        <location evidence="11">Cell inner membrane</location>
        <topology evidence="11">Single-pass membrane protein</topology>
    </subcellularLocation>
</comment>
<dbReference type="EMBL" id="CP024923">
    <property type="protein sequence ID" value="ATY31784.1"/>
    <property type="molecule type" value="Genomic_DNA"/>
</dbReference>
<evidence type="ECO:0000256" key="8">
    <source>
        <dbReference type="ARBA" id="ARBA00022989"/>
    </source>
</evidence>
<evidence type="ECO:0000313" key="14">
    <source>
        <dbReference type="EMBL" id="ATY31784.1"/>
    </source>
</evidence>
<dbReference type="NCBIfam" id="TIGR02070">
    <property type="entry name" value="mono_pep_trsgly"/>
    <property type="match status" value="1"/>
</dbReference>
<comment type="catalytic activity">
    <reaction evidence="11">
        <text>[GlcNAc-(1-&gt;4)-Mur2Ac(oyl-L-Ala-gamma-D-Glu-L-Lys-D-Ala-D-Ala)](n)-di-trans,octa-cis-undecaprenyl diphosphate + beta-D-GlcNAc-(1-&gt;4)-Mur2Ac(oyl-L-Ala-gamma-D-Glu-L-Lys-D-Ala-D-Ala)-di-trans,octa-cis-undecaprenyl diphosphate = [GlcNAc-(1-&gt;4)-Mur2Ac(oyl-L-Ala-gamma-D-Glu-L-Lys-D-Ala-D-Ala)](n+1)-di-trans,octa-cis-undecaprenyl diphosphate + di-trans,octa-cis-undecaprenyl diphosphate + H(+)</text>
        <dbReference type="Rhea" id="RHEA:23708"/>
        <dbReference type="Rhea" id="RHEA-COMP:9602"/>
        <dbReference type="Rhea" id="RHEA-COMP:9603"/>
        <dbReference type="ChEBI" id="CHEBI:15378"/>
        <dbReference type="ChEBI" id="CHEBI:58405"/>
        <dbReference type="ChEBI" id="CHEBI:60033"/>
        <dbReference type="ChEBI" id="CHEBI:78435"/>
        <dbReference type="EC" id="2.4.99.28"/>
    </reaction>
</comment>
<dbReference type="PANTHER" id="PTHR30400">
    <property type="entry name" value="MONOFUNCTIONAL BIOSYNTHETIC PEPTIDOGLYCAN TRANSGLYCOSYLASE"/>
    <property type="match status" value="1"/>
</dbReference>
<dbReference type="AlphaFoldDB" id="A0A2K8MFN4"/>
<dbReference type="GO" id="GO:0009274">
    <property type="term" value="C:peptidoglycan-based cell wall"/>
    <property type="evidence" value="ECO:0007669"/>
    <property type="project" value="InterPro"/>
</dbReference>
<keyword evidence="9 11" id="KW-0472">Membrane</keyword>
<evidence type="ECO:0000256" key="9">
    <source>
        <dbReference type="ARBA" id="ARBA00023136"/>
    </source>
</evidence>
<sequence length="259" mass="28820">MGDERHDPIRETAPQVTTRIDAPEPAPPRPRKSLRRRVLGWIVTVILAFFLGSLLWVAALRFINPPITFTMIGDVIGGHGVSKHWMSLDRIDPSMARAAIAAEDSRFCQHNGFDYKAIAAAAARNATGKKRIRGGSTISQQTAKNVFLWQGGGYFRKGLEAYFTLLIENIWSKRRIMEVYLNVAETGIGTYGVNAGAMRYFKHDASRLSQREAALIAAVLPLPKKRAAIDPRGFTRRYGNSINRRITVVRGDGLDACLR</sequence>
<dbReference type="InterPro" id="IPR023346">
    <property type="entry name" value="Lysozyme-like_dom_sf"/>
</dbReference>
<dbReference type="GO" id="GO:0009252">
    <property type="term" value="P:peptidoglycan biosynthetic process"/>
    <property type="evidence" value="ECO:0007669"/>
    <property type="project" value="UniProtKB-UniRule"/>
</dbReference>
<comment type="pathway">
    <text evidence="11">Cell wall biogenesis; peptidoglycan biosynthesis.</text>
</comment>
<evidence type="ECO:0000256" key="5">
    <source>
        <dbReference type="ARBA" id="ARBA00022692"/>
    </source>
</evidence>
<evidence type="ECO:0000256" key="7">
    <source>
        <dbReference type="ARBA" id="ARBA00022984"/>
    </source>
</evidence>
<accession>A0A2K8MFN4</accession>
<evidence type="ECO:0000313" key="15">
    <source>
        <dbReference type="Proteomes" id="UP000229081"/>
    </source>
</evidence>
<dbReference type="Pfam" id="PF00912">
    <property type="entry name" value="Transgly"/>
    <property type="match status" value="1"/>
</dbReference>
<comment type="similarity">
    <text evidence="11">Belongs to the glycosyltransferase 51 family.</text>
</comment>
<evidence type="ECO:0000256" key="11">
    <source>
        <dbReference type="HAMAP-Rule" id="MF_00766"/>
    </source>
</evidence>
<dbReference type="EC" id="2.4.99.28" evidence="11"/>
<dbReference type="PANTHER" id="PTHR30400:SF0">
    <property type="entry name" value="BIOSYNTHETIC PEPTIDOGLYCAN TRANSGLYCOSYLASE"/>
    <property type="match status" value="1"/>
</dbReference>
<feature type="domain" description="Glycosyl transferase family 51" evidence="13">
    <location>
        <begin position="79"/>
        <end position="230"/>
    </location>
</feature>
<keyword evidence="7 11" id="KW-0573">Peptidoglycan synthesis</keyword>
<gene>
    <name evidence="11" type="primary">mtgA</name>
    <name evidence="14" type="ORF">CVN68_07225</name>
</gene>
<dbReference type="InterPro" id="IPR036950">
    <property type="entry name" value="PBP_transglycosylase"/>
</dbReference>
<dbReference type="GO" id="GO:0008360">
    <property type="term" value="P:regulation of cell shape"/>
    <property type="evidence" value="ECO:0007669"/>
    <property type="project" value="UniProtKB-KW"/>
</dbReference>
<evidence type="ECO:0000256" key="3">
    <source>
        <dbReference type="ARBA" id="ARBA00022676"/>
    </source>
</evidence>
<dbReference type="InterPro" id="IPR011812">
    <property type="entry name" value="Pep_trsgly"/>
</dbReference>
<evidence type="ECO:0000256" key="10">
    <source>
        <dbReference type="ARBA" id="ARBA00023316"/>
    </source>
</evidence>
<keyword evidence="5 11" id="KW-0812">Transmembrane</keyword>
<evidence type="ECO:0000256" key="1">
    <source>
        <dbReference type="ARBA" id="ARBA00022475"/>
    </source>
</evidence>
<keyword evidence="15" id="KW-1185">Reference proteome</keyword>
<keyword evidence="6 11" id="KW-0133">Cell shape</keyword>
<feature type="region of interest" description="Disordered" evidence="12">
    <location>
        <begin position="1"/>
        <end position="31"/>
    </location>
</feature>
<dbReference type="GO" id="GO:0016763">
    <property type="term" value="F:pentosyltransferase activity"/>
    <property type="evidence" value="ECO:0007669"/>
    <property type="project" value="InterPro"/>
</dbReference>
<dbReference type="OrthoDB" id="9766909at2"/>
<keyword evidence="2 11" id="KW-0997">Cell inner membrane</keyword>
<keyword evidence="10 11" id="KW-0961">Cell wall biogenesis/degradation</keyword>
<reference evidence="14 15" key="1">
    <citation type="submission" date="2017-11" db="EMBL/GenBank/DDBJ databases">
        <title>Complete genome sequence of Sphingomonas sp. Strain Cra20, a psychrotolerant potential plant growth promoting rhizobacteria.</title>
        <authorList>
            <person name="Luo Y."/>
        </authorList>
    </citation>
    <scope>NUCLEOTIDE SEQUENCE [LARGE SCALE GENOMIC DNA]</scope>
    <source>
        <strain evidence="14 15">Cra20</strain>
    </source>
</reference>
<keyword evidence="4 11" id="KW-0808">Transferase</keyword>
<evidence type="ECO:0000256" key="4">
    <source>
        <dbReference type="ARBA" id="ARBA00022679"/>
    </source>
</evidence>
<evidence type="ECO:0000256" key="2">
    <source>
        <dbReference type="ARBA" id="ARBA00022519"/>
    </source>
</evidence>
<evidence type="ECO:0000256" key="6">
    <source>
        <dbReference type="ARBA" id="ARBA00022960"/>
    </source>
</evidence>
<dbReference type="InterPro" id="IPR001264">
    <property type="entry name" value="Glyco_trans_51"/>
</dbReference>
<dbReference type="Proteomes" id="UP000229081">
    <property type="component" value="Chromosome"/>
</dbReference>
<organism evidence="14 15">
    <name type="scientific">Sphingomonas psychrotolerans</name>
    <dbReference type="NCBI Taxonomy" id="1327635"/>
    <lineage>
        <taxon>Bacteria</taxon>
        <taxon>Pseudomonadati</taxon>
        <taxon>Pseudomonadota</taxon>
        <taxon>Alphaproteobacteria</taxon>
        <taxon>Sphingomonadales</taxon>
        <taxon>Sphingomonadaceae</taxon>
        <taxon>Sphingomonas</taxon>
    </lineage>
</organism>
<dbReference type="GO" id="GO:0008955">
    <property type="term" value="F:peptidoglycan glycosyltransferase activity"/>
    <property type="evidence" value="ECO:0007669"/>
    <property type="project" value="UniProtKB-UniRule"/>
</dbReference>
<feature type="compositionally biased region" description="Basic and acidic residues" evidence="12">
    <location>
        <begin position="1"/>
        <end position="10"/>
    </location>
</feature>
<keyword evidence="8 11" id="KW-1133">Transmembrane helix</keyword>
<evidence type="ECO:0000256" key="12">
    <source>
        <dbReference type="SAM" id="MobiDB-lite"/>
    </source>
</evidence>
<dbReference type="Gene3D" id="1.10.3810.10">
    <property type="entry name" value="Biosynthetic peptidoglycan transglycosylase-like"/>
    <property type="match status" value="1"/>
</dbReference>
<comment type="function">
    <text evidence="11">Peptidoglycan polymerase that catalyzes glycan chain elongation from lipid-linked precursors.</text>
</comment>
<keyword evidence="1 11" id="KW-1003">Cell membrane</keyword>
<dbReference type="UniPathway" id="UPA00219"/>
<feature type="transmembrane region" description="Helical" evidence="11">
    <location>
        <begin position="38"/>
        <end position="59"/>
    </location>
</feature>
<dbReference type="GO" id="GO:0005886">
    <property type="term" value="C:plasma membrane"/>
    <property type="evidence" value="ECO:0007669"/>
    <property type="project" value="UniProtKB-SubCell"/>
</dbReference>
<dbReference type="KEGG" id="sphc:CVN68_07225"/>
<dbReference type="HAMAP" id="MF_00766">
    <property type="entry name" value="PGT_MtgA"/>
    <property type="match status" value="1"/>
</dbReference>
<evidence type="ECO:0000259" key="13">
    <source>
        <dbReference type="Pfam" id="PF00912"/>
    </source>
</evidence>
<dbReference type="RefSeq" id="WP_100281593.1">
    <property type="nucleotide sequence ID" value="NZ_CP024923.1"/>
</dbReference>
<keyword evidence="3 11" id="KW-0328">Glycosyltransferase</keyword>
<name>A0A2K8MFN4_9SPHN</name>
<proteinExistence type="inferred from homology"/>